<reference evidence="2" key="1">
    <citation type="submission" date="2018-11" db="EMBL/GenBank/DDBJ databases">
        <authorList>
            <consortium name="Pathogen Informatics"/>
        </authorList>
    </citation>
    <scope>NUCLEOTIDE SEQUENCE</scope>
</reference>
<dbReference type="AlphaFoldDB" id="A0A3S5CKM7"/>
<accession>A0A3S5CKM7</accession>
<evidence type="ECO:0000313" key="3">
    <source>
        <dbReference type="Proteomes" id="UP000784294"/>
    </source>
</evidence>
<gene>
    <name evidence="2" type="ORF">PXEA_LOCUS22410</name>
</gene>
<evidence type="ECO:0000256" key="1">
    <source>
        <dbReference type="SAM" id="MobiDB-lite"/>
    </source>
</evidence>
<dbReference type="EMBL" id="CAAALY010099192">
    <property type="protein sequence ID" value="VEL28970.1"/>
    <property type="molecule type" value="Genomic_DNA"/>
</dbReference>
<evidence type="ECO:0000313" key="2">
    <source>
        <dbReference type="EMBL" id="VEL28970.1"/>
    </source>
</evidence>
<protein>
    <submittedName>
        <fullName evidence="2">Uncharacterized protein</fullName>
    </submittedName>
</protein>
<organism evidence="2 3">
    <name type="scientific">Protopolystoma xenopodis</name>
    <dbReference type="NCBI Taxonomy" id="117903"/>
    <lineage>
        <taxon>Eukaryota</taxon>
        <taxon>Metazoa</taxon>
        <taxon>Spiralia</taxon>
        <taxon>Lophotrochozoa</taxon>
        <taxon>Platyhelminthes</taxon>
        <taxon>Monogenea</taxon>
        <taxon>Polyopisthocotylea</taxon>
        <taxon>Polystomatidea</taxon>
        <taxon>Polystomatidae</taxon>
        <taxon>Protopolystoma</taxon>
    </lineage>
</organism>
<dbReference type="Proteomes" id="UP000784294">
    <property type="component" value="Unassembled WGS sequence"/>
</dbReference>
<proteinExistence type="predicted"/>
<name>A0A3S5CKM7_9PLAT</name>
<feature type="region of interest" description="Disordered" evidence="1">
    <location>
        <begin position="65"/>
        <end position="107"/>
    </location>
</feature>
<comment type="caution">
    <text evidence="2">The sequence shown here is derived from an EMBL/GenBank/DDBJ whole genome shotgun (WGS) entry which is preliminary data.</text>
</comment>
<sequence length="107" mass="11615">MRPVLVGFYPSNLLFRLRRKRASGRSNFPKFCPAGRLSTFSLTTGLARKSITFFRQTAQTAVAILESSSSSRQPEAGGSLSQGSWDRSGQSRSARMPWGVEGGGSVE</sequence>
<keyword evidence="3" id="KW-1185">Reference proteome</keyword>
<feature type="compositionally biased region" description="Polar residues" evidence="1">
    <location>
        <begin position="65"/>
        <end position="93"/>
    </location>
</feature>